<dbReference type="PANTHER" id="PTHR14154">
    <property type="entry name" value="UPF0041 BRAIN PROTEIN 44-RELATED"/>
    <property type="match status" value="1"/>
</dbReference>
<keyword evidence="7" id="KW-1185">Reference proteome</keyword>
<dbReference type="KEGG" id="egt:105953287"/>
<evidence type="ECO:0000313" key="7">
    <source>
        <dbReference type="Proteomes" id="UP000030748"/>
    </source>
</evidence>
<dbReference type="Proteomes" id="UP000030748">
    <property type="component" value="Unassembled WGS sequence"/>
</dbReference>
<keyword evidence="2" id="KW-0812">Transmembrane</keyword>
<feature type="region of interest" description="Disordered" evidence="5">
    <location>
        <begin position="62"/>
        <end position="81"/>
    </location>
</feature>
<evidence type="ECO:0000256" key="4">
    <source>
        <dbReference type="ARBA" id="ARBA00023136"/>
    </source>
</evidence>
<feature type="compositionally biased region" description="Low complexity" evidence="5">
    <location>
        <begin position="62"/>
        <end position="71"/>
    </location>
</feature>
<dbReference type="STRING" id="4155.A0A022RNA3"/>
<dbReference type="PhylomeDB" id="A0A022RNA3"/>
<name>A0A022RNA3_ERYGU</name>
<evidence type="ECO:0000313" key="6">
    <source>
        <dbReference type="EMBL" id="EYU41436.1"/>
    </source>
</evidence>
<dbReference type="AlphaFoldDB" id="A0A022RNA3"/>
<dbReference type="OrthoDB" id="897154at2759"/>
<feature type="compositionally biased region" description="Pro residues" evidence="5">
    <location>
        <begin position="72"/>
        <end position="81"/>
    </location>
</feature>
<comment type="subcellular location">
    <subcellularLocation>
        <location evidence="1">Membrane</location>
        <topology evidence="1">Multi-pass membrane protein</topology>
    </subcellularLocation>
</comment>
<protein>
    <submittedName>
        <fullName evidence="6">Uncharacterized protein</fullName>
    </submittedName>
</protein>
<dbReference type="SUPFAM" id="SSF103511">
    <property type="entry name" value="Chlorophyll a-b binding protein"/>
    <property type="match status" value="1"/>
</dbReference>
<dbReference type="EMBL" id="KI630320">
    <property type="protein sequence ID" value="EYU41436.1"/>
    <property type="molecule type" value="Genomic_DNA"/>
</dbReference>
<evidence type="ECO:0000256" key="1">
    <source>
        <dbReference type="ARBA" id="ARBA00004141"/>
    </source>
</evidence>
<sequence length="198" mass="20463">MAAASCCGMSAVTYGSPVATRKAALSQGFGPSNLALLPMKRNMKFSVRSMAEGDEIKEVPAAAPATAATPKLTPPPPPPPAKPKVGTDFFDIFAFSGPAPEKINGRLAMVGFVAALGAELASGQDLFAQVSEGGFPWFLGTSILLTFASVIPLFKGVTAESKSEGFFTSDVETWNGRFAMLGLVALALTEFVKGGALV</sequence>
<dbReference type="eggNOG" id="ENOG502RZBJ">
    <property type="taxonomic scope" value="Eukaryota"/>
</dbReference>
<dbReference type="OMA" id="CYLPRFQ"/>
<accession>A0A022RNA3</accession>
<keyword evidence="4" id="KW-0472">Membrane</keyword>
<evidence type="ECO:0000256" key="3">
    <source>
        <dbReference type="ARBA" id="ARBA00022989"/>
    </source>
</evidence>
<proteinExistence type="predicted"/>
<dbReference type="GO" id="GO:0009535">
    <property type="term" value="C:chloroplast thylakoid membrane"/>
    <property type="evidence" value="ECO:0000318"/>
    <property type="project" value="GO_Central"/>
</dbReference>
<reference evidence="6 7" key="1">
    <citation type="journal article" date="2013" name="Proc. Natl. Acad. Sci. U.S.A.">
        <title>Fine-scale variation in meiotic recombination in Mimulus inferred from population shotgun sequencing.</title>
        <authorList>
            <person name="Hellsten U."/>
            <person name="Wright K.M."/>
            <person name="Jenkins J."/>
            <person name="Shu S."/>
            <person name="Yuan Y."/>
            <person name="Wessler S.R."/>
            <person name="Schmutz J."/>
            <person name="Willis J.H."/>
            <person name="Rokhsar D.S."/>
        </authorList>
    </citation>
    <scope>NUCLEOTIDE SEQUENCE [LARGE SCALE GENOMIC DNA]</scope>
    <source>
        <strain evidence="7">cv. DUN x IM62</strain>
    </source>
</reference>
<evidence type="ECO:0000256" key="2">
    <source>
        <dbReference type="ARBA" id="ARBA00022692"/>
    </source>
</evidence>
<evidence type="ECO:0000256" key="5">
    <source>
        <dbReference type="SAM" id="MobiDB-lite"/>
    </source>
</evidence>
<gene>
    <name evidence="6" type="ORF">MIMGU_mgv1a014191mg</name>
</gene>
<keyword evidence="3" id="KW-1133">Transmembrane helix</keyword>
<organism evidence="6 7">
    <name type="scientific">Erythranthe guttata</name>
    <name type="common">Yellow monkey flower</name>
    <name type="synonym">Mimulus guttatus</name>
    <dbReference type="NCBI Taxonomy" id="4155"/>
    <lineage>
        <taxon>Eukaryota</taxon>
        <taxon>Viridiplantae</taxon>
        <taxon>Streptophyta</taxon>
        <taxon>Embryophyta</taxon>
        <taxon>Tracheophyta</taxon>
        <taxon>Spermatophyta</taxon>
        <taxon>Magnoliopsida</taxon>
        <taxon>eudicotyledons</taxon>
        <taxon>Gunneridae</taxon>
        <taxon>Pentapetalae</taxon>
        <taxon>asterids</taxon>
        <taxon>lamiids</taxon>
        <taxon>Lamiales</taxon>
        <taxon>Phrymaceae</taxon>
        <taxon>Erythranthe</taxon>
    </lineage>
</organism>